<dbReference type="EMBL" id="KZ857467">
    <property type="protein sequence ID" value="RDX43269.1"/>
    <property type="molecule type" value="Genomic_DNA"/>
</dbReference>
<feature type="region of interest" description="Disordered" evidence="1">
    <location>
        <begin position="279"/>
        <end position="331"/>
    </location>
</feature>
<feature type="region of interest" description="Disordered" evidence="1">
    <location>
        <begin position="391"/>
        <end position="410"/>
    </location>
</feature>
<proteinExistence type="predicted"/>
<name>A0A371CSP2_9APHY</name>
<feature type="region of interest" description="Disordered" evidence="1">
    <location>
        <begin position="1"/>
        <end position="155"/>
    </location>
</feature>
<dbReference type="AlphaFoldDB" id="A0A371CSP2"/>
<feature type="compositionally biased region" description="Polar residues" evidence="1">
    <location>
        <begin position="128"/>
        <end position="142"/>
    </location>
</feature>
<dbReference type="OrthoDB" id="2766599at2759"/>
<evidence type="ECO:0000256" key="1">
    <source>
        <dbReference type="SAM" id="MobiDB-lite"/>
    </source>
</evidence>
<evidence type="ECO:0000313" key="2">
    <source>
        <dbReference type="EMBL" id="RDX43269.1"/>
    </source>
</evidence>
<sequence length="772" mass="82361">MLDSLHKGEVNPAADAAPSQDPAAFGPEQSDRAGCRSAHGTARRSTGFGEAFAADSALKPPSAIQLPHGDASDYGPSREDVSAENVPASKTAPSESGRPKAKRPAPAAVDAENDPEEKRATKDKAAGNNRQTEWTHPPQSARRTSRQRRKGFPHSQFEKEWHMEVRPCEKCRKVDNICLYWPLGGSRAEPAVATPLAGSPNNKMSTTGYLQWRFQTQLEDPEKFPAPEIIPTGWLGRSNGSVDQYTTCKKQRLPDPDYAAIARALAAVAGRRKKAVASAASSSNLTVAESPAPAVQQSRTPGSATSHPEGQGSAQAAPQSEGPVDTNDKGYTKISDEEESTLAEPPATDCISVADAPPHITTEERVDSDEPQQHSGPVIDLTADETTTVAQSSARAPDPAPMEVDQSPQSHVDTWRNLPILARPPPSQMYLADSFALSPAVVEPPRTPPAQVFQLHAETKQLLYDSLVKTWAVDSVKESSLIVAERMRQVIGRLEARHVSLSTGCSATSTVEAIQEVLVLTAGLIEDNKLVAVAIAAVADISHLLASYIEGATAISPQFGAAAEIIEDLLKLRSLYGEVQEKFSEVHGAVEPMLNSLQHSLQREMDTIRQSISGEVHTAISKLRDNPSADAILLGDNRADTSDILPMLEDIRRRLKVLEDSLTTDSSSSNGDHVPALPEASSAASPSRSSSNLTSADGAHVGAATGGVQAAIEELSARMDRLELAKPAHDPVAFGEHIQQYLNTLGLTSPLVLTLSQIVGSYEDVGTDAQVQ</sequence>
<feature type="compositionally biased region" description="Polar residues" evidence="1">
    <location>
        <begin position="295"/>
        <end position="318"/>
    </location>
</feature>
<feature type="region of interest" description="Disordered" evidence="1">
    <location>
        <begin position="662"/>
        <end position="700"/>
    </location>
</feature>
<feature type="compositionally biased region" description="Low complexity" evidence="1">
    <location>
        <begin position="680"/>
        <end position="696"/>
    </location>
</feature>
<feature type="compositionally biased region" description="Basic and acidic residues" evidence="1">
    <location>
        <begin position="116"/>
        <end position="125"/>
    </location>
</feature>
<keyword evidence="3" id="KW-1185">Reference proteome</keyword>
<reference evidence="2 3" key="1">
    <citation type="journal article" date="2018" name="Biotechnol. Biofuels">
        <title>Integrative visual omics of the white-rot fungus Polyporus brumalis exposes the biotechnological potential of its oxidative enzymes for delignifying raw plant biomass.</title>
        <authorList>
            <person name="Miyauchi S."/>
            <person name="Rancon A."/>
            <person name="Drula E."/>
            <person name="Hage H."/>
            <person name="Chaduli D."/>
            <person name="Favel A."/>
            <person name="Grisel S."/>
            <person name="Henrissat B."/>
            <person name="Herpoel-Gimbert I."/>
            <person name="Ruiz-Duenas F.J."/>
            <person name="Chevret D."/>
            <person name="Hainaut M."/>
            <person name="Lin J."/>
            <person name="Wang M."/>
            <person name="Pangilinan J."/>
            <person name="Lipzen A."/>
            <person name="Lesage-Meessen L."/>
            <person name="Navarro D."/>
            <person name="Riley R."/>
            <person name="Grigoriev I.V."/>
            <person name="Zhou S."/>
            <person name="Raouche S."/>
            <person name="Rosso M.N."/>
        </authorList>
    </citation>
    <scope>NUCLEOTIDE SEQUENCE [LARGE SCALE GENOMIC DNA]</scope>
    <source>
        <strain evidence="2 3">BRFM 1820</strain>
    </source>
</reference>
<feature type="compositionally biased region" description="Basic residues" evidence="1">
    <location>
        <begin position="143"/>
        <end position="152"/>
    </location>
</feature>
<protein>
    <submittedName>
        <fullName evidence="2">Uncharacterized protein</fullName>
    </submittedName>
</protein>
<gene>
    <name evidence="2" type="ORF">OH76DRAFT_1422006</name>
</gene>
<evidence type="ECO:0000313" key="3">
    <source>
        <dbReference type="Proteomes" id="UP000256964"/>
    </source>
</evidence>
<feature type="compositionally biased region" description="Low complexity" evidence="1">
    <location>
        <begin position="12"/>
        <end position="24"/>
    </location>
</feature>
<accession>A0A371CSP2</accession>
<organism evidence="2 3">
    <name type="scientific">Lentinus brumalis</name>
    <dbReference type="NCBI Taxonomy" id="2498619"/>
    <lineage>
        <taxon>Eukaryota</taxon>
        <taxon>Fungi</taxon>
        <taxon>Dikarya</taxon>
        <taxon>Basidiomycota</taxon>
        <taxon>Agaricomycotina</taxon>
        <taxon>Agaricomycetes</taxon>
        <taxon>Polyporales</taxon>
        <taxon>Polyporaceae</taxon>
        <taxon>Lentinus</taxon>
    </lineage>
</organism>
<dbReference type="Proteomes" id="UP000256964">
    <property type="component" value="Unassembled WGS sequence"/>
</dbReference>